<feature type="compositionally biased region" description="Polar residues" evidence="1">
    <location>
        <begin position="309"/>
        <end position="334"/>
    </location>
</feature>
<dbReference type="Gene3D" id="1.10.150.60">
    <property type="entry name" value="ARID DNA-binding domain"/>
    <property type="match status" value="1"/>
</dbReference>
<evidence type="ECO:0000313" key="3">
    <source>
        <dbReference type="EMBL" id="KLO12755.1"/>
    </source>
</evidence>
<reference evidence="3 4" key="1">
    <citation type="submission" date="2015-04" db="EMBL/GenBank/DDBJ databases">
        <title>Complete genome sequence of Schizopora paradoxa KUC8140, a cosmopolitan wood degrader in East Asia.</title>
        <authorList>
            <consortium name="DOE Joint Genome Institute"/>
            <person name="Min B."/>
            <person name="Park H."/>
            <person name="Jang Y."/>
            <person name="Kim J.-J."/>
            <person name="Kim K.H."/>
            <person name="Pangilinan J."/>
            <person name="Lipzen A."/>
            <person name="Riley R."/>
            <person name="Grigoriev I.V."/>
            <person name="Spatafora J.W."/>
            <person name="Choi I.-G."/>
        </authorList>
    </citation>
    <scope>NUCLEOTIDE SEQUENCE [LARGE SCALE GENOMIC DNA]</scope>
    <source>
        <strain evidence="3 4">KUC8140</strain>
    </source>
</reference>
<feature type="compositionally biased region" description="Basic and acidic residues" evidence="1">
    <location>
        <begin position="985"/>
        <end position="998"/>
    </location>
</feature>
<feature type="region of interest" description="Disordered" evidence="1">
    <location>
        <begin position="309"/>
        <end position="335"/>
    </location>
</feature>
<sequence>MADRPNQFNGYPTMANNFGGGGGGMTPFQQQQQQLQMQQLVQQQNALNQNRGMPGAGNNENQQMWQHLQQQHRSQMGGMDMGNQGMGQMAGMNRNFMGQMPGQSMQPYANLMNRPQQVAPRPLMQQQQSFGNPSNQQANQHIQQINNPAMLQALNPGHPFNRQFVRLGQAQQQRPQNGPLDPPAFSQQNQLMNGHNMGVDQVLVGGHDAHANQRLTPSVDPPQAAQLQVQVASFMLDKEGRRLSPDDLNMKLTAFIRETEEAHRSVDNYPQGSPERIRMARNAQARNIFLQVIRQRIANEYGQQSTPMHLQNAHTPVQQQSPAQRGPTPQQGWSTPVMGSALPVQQNGAMFTPGQNSQVNPQMQFNASLAAQAQANAGAMPRNVPTPVTQPGMPTSLLNRPINSSPRPTNGQQLMTGPVQNMMQNYSSRNIHPIERDKFLESLPQYLLRQGKALNEQKMFLPSGQKFDLHTLHTLVINQGGGPAVKSNDLWPSIAAKLGFPVLPGTSGSDPRSLPQFADQVREFYDEYLQDFEKHYTMMVLDKLVKTNTSPNLVNAPQNPPQAPPQSGIPPGGPQTQANQQMNTKMLLTQLVQGSMTVETMRTKGVPEPIVQQVDLYRRRLLAQGMQVNNMPQGPRPPAGVNAQMSLPLGSESFTGSNNQNGPLSRSMPGMPNQSQPISGQGQLPNHGMRATPERLQAGGLVVKKIRDQVNEERTRKPMPTKIVLDSEKPQFSQIFEVLLKTSTEVMNFLPTFYALVRDENSMRTMIQVYDMAMRQRVMLSSPNPEYMLDLNMVKRLFQMVMTFRNQSASLLQQTDKNRLGPPGGGTGDGFPPQPPLPPSASPAQQPIPQLNPHSIPPAVPPNAAPSNVQQNRPTTTTQPSNIPTKGKQQTSMLNAPGNQPTPVAPSPAASVVTPSQSVAAASPTNHASPQTPKSPKARNTAKKPAAKQARRPSKAIAPSTPTTEQASTPASSAPTPATIASTPDNKENPLKRQREADSSNGQTSNDQSSSSSSNDDGPVVKRLKGEWENTPDTSVPKHEEEAAAITTNEQAADFFSQMTELMQMVNGSEGQSMPSEVSDVLSQVLKSAGSFSGLADSSLGDEASGSSSKSPKLASQDEFTEYFDYSYFKDEESPDLTANSSTSTGGSPESNLAETGMHAPPPDTSKSIDSKLATLDVFDPSHLGFLGEIDGGEAEYYTFREGLRWDEMPSSAQDTHWAIST</sequence>
<dbReference type="SUPFAM" id="SSF46774">
    <property type="entry name" value="ARID-like"/>
    <property type="match status" value="1"/>
</dbReference>
<evidence type="ECO:0000256" key="1">
    <source>
        <dbReference type="SAM" id="MobiDB-lite"/>
    </source>
</evidence>
<gene>
    <name evidence="3" type="ORF">SCHPADRAFT_997876</name>
</gene>
<feature type="region of interest" description="Disordered" evidence="1">
    <location>
        <begin position="653"/>
        <end position="685"/>
    </location>
</feature>
<dbReference type="CDD" id="cd16100">
    <property type="entry name" value="ARID"/>
    <property type="match status" value="1"/>
</dbReference>
<feature type="compositionally biased region" description="Low complexity" evidence="1">
    <location>
        <begin position="907"/>
        <end position="925"/>
    </location>
</feature>
<feature type="compositionally biased region" description="Pro residues" evidence="1">
    <location>
        <begin position="558"/>
        <end position="573"/>
    </location>
</feature>
<dbReference type="OrthoDB" id="1938591at2759"/>
<dbReference type="PROSITE" id="PS51011">
    <property type="entry name" value="ARID"/>
    <property type="match status" value="1"/>
</dbReference>
<feature type="domain" description="ARID" evidence="2">
    <location>
        <begin position="433"/>
        <end position="537"/>
    </location>
</feature>
<dbReference type="InterPro" id="IPR001606">
    <property type="entry name" value="ARID_dom"/>
</dbReference>
<protein>
    <recommendedName>
        <fullName evidence="2">ARID domain-containing protein</fullName>
    </recommendedName>
</protein>
<feature type="region of interest" description="Disordered" evidence="1">
    <location>
        <begin position="815"/>
        <end position="1041"/>
    </location>
</feature>
<name>A0A0H2RLB2_9AGAM</name>
<proteinExistence type="predicted"/>
<feature type="compositionally biased region" description="Polar residues" evidence="1">
    <location>
        <begin position="672"/>
        <end position="684"/>
    </location>
</feature>
<dbReference type="InterPro" id="IPR036431">
    <property type="entry name" value="ARID_dom_sf"/>
</dbReference>
<feature type="compositionally biased region" description="Polar residues" evidence="1">
    <location>
        <begin position="653"/>
        <end position="664"/>
    </location>
</feature>
<dbReference type="STRING" id="27342.A0A0H2RLB2"/>
<dbReference type="EMBL" id="KQ085971">
    <property type="protein sequence ID" value="KLO12755.1"/>
    <property type="molecule type" value="Genomic_DNA"/>
</dbReference>
<feature type="compositionally biased region" description="Pro residues" evidence="1">
    <location>
        <begin position="855"/>
        <end position="864"/>
    </location>
</feature>
<feature type="compositionally biased region" description="Basic residues" evidence="1">
    <location>
        <begin position="936"/>
        <end position="954"/>
    </location>
</feature>
<keyword evidence="4" id="KW-1185">Reference proteome</keyword>
<dbReference type="Proteomes" id="UP000053477">
    <property type="component" value="Unassembled WGS sequence"/>
</dbReference>
<feature type="compositionally biased region" description="Low complexity" evidence="1">
    <location>
        <begin position="999"/>
        <end position="1018"/>
    </location>
</feature>
<feature type="compositionally biased region" description="Polar residues" evidence="1">
    <location>
        <begin position="1137"/>
        <end position="1154"/>
    </location>
</feature>
<dbReference type="SMART" id="SM00501">
    <property type="entry name" value="BRIGHT"/>
    <property type="match status" value="1"/>
</dbReference>
<accession>A0A0H2RLB2</accession>
<feature type="compositionally biased region" description="Low complexity" evidence="1">
    <location>
        <begin position="955"/>
        <end position="984"/>
    </location>
</feature>
<dbReference type="SMART" id="SM01014">
    <property type="entry name" value="ARID"/>
    <property type="match status" value="1"/>
</dbReference>
<feature type="compositionally biased region" description="Low complexity" evidence="1">
    <location>
        <begin position="842"/>
        <end position="851"/>
    </location>
</feature>
<dbReference type="Pfam" id="PF01388">
    <property type="entry name" value="ARID"/>
    <property type="match status" value="1"/>
</dbReference>
<dbReference type="InParanoid" id="A0A0H2RLB2"/>
<feature type="compositionally biased region" description="Pro residues" evidence="1">
    <location>
        <begin position="832"/>
        <end position="841"/>
    </location>
</feature>
<evidence type="ECO:0000313" key="4">
    <source>
        <dbReference type="Proteomes" id="UP000053477"/>
    </source>
</evidence>
<feature type="compositionally biased region" description="Polar residues" evidence="1">
    <location>
        <begin position="870"/>
        <end position="899"/>
    </location>
</feature>
<feature type="region of interest" description="Disordered" evidence="1">
    <location>
        <begin position="551"/>
        <end position="578"/>
    </location>
</feature>
<organism evidence="3 4">
    <name type="scientific">Schizopora paradoxa</name>
    <dbReference type="NCBI Taxonomy" id="27342"/>
    <lineage>
        <taxon>Eukaryota</taxon>
        <taxon>Fungi</taxon>
        <taxon>Dikarya</taxon>
        <taxon>Basidiomycota</taxon>
        <taxon>Agaricomycotina</taxon>
        <taxon>Agaricomycetes</taxon>
        <taxon>Hymenochaetales</taxon>
        <taxon>Schizoporaceae</taxon>
        <taxon>Schizopora</taxon>
    </lineage>
</organism>
<dbReference type="GO" id="GO:0003677">
    <property type="term" value="F:DNA binding"/>
    <property type="evidence" value="ECO:0007669"/>
    <property type="project" value="InterPro"/>
</dbReference>
<feature type="region of interest" description="Disordered" evidence="1">
    <location>
        <begin position="1134"/>
        <end position="1169"/>
    </location>
</feature>
<dbReference type="AlphaFoldDB" id="A0A0H2RLB2"/>
<evidence type="ECO:0000259" key="2">
    <source>
        <dbReference type="PROSITE" id="PS51011"/>
    </source>
</evidence>